<dbReference type="PANTHER" id="PTHR14226">
    <property type="entry name" value="NEUROPATHY TARGET ESTERASE/SWISS CHEESE D.MELANOGASTER"/>
    <property type="match status" value="1"/>
</dbReference>
<feature type="region of interest" description="Disordered" evidence="5">
    <location>
        <begin position="1"/>
        <end position="22"/>
    </location>
</feature>
<dbReference type="EMBL" id="JANUAE010000003">
    <property type="protein sequence ID" value="MCS3709485.1"/>
    <property type="molecule type" value="Genomic_DNA"/>
</dbReference>
<feature type="short sequence motif" description="DGA/G" evidence="4">
    <location>
        <begin position="218"/>
        <end position="220"/>
    </location>
</feature>
<gene>
    <name evidence="7" type="ORF">GGP61_001088</name>
</gene>
<sequence length="399" mass="43930">MSEESSDGTVDPDPNGSVEAPAALVLGGGGARAAYQTGVLHYVGEAFPDASMPLMTGVSAGSINAAHLAADPGPWKARTARLVRYWEGLTADDVFAPRSPWAIARSMLWGRPSKTQTLLDTSPLRAYLDRRLPTDDAGRLTGVADNLEAGRLKGLAISTSNYATLQTVTWVQGCSMHDWERPNRVGRRARLGLDHVMASTALPMVFPAVRLDDAWYGDGGLRMLDPLAPAVHLGADRLFVVSTRYERSQAEANRSARTPAYPSLFQMMGILANVLMLDVLEHDAAVLRRINRLVRKLRPGKHEPLRPIDLLVLRPSVDLGALAGDYQMDLGGAMGTLLSSIQWRTDPPPDWWSMLLFQPDYLDRLLEIGYNDARRQHDRIEAFFAREPVDQSTSTFFRS</sequence>
<feature type="active site" description="Nucleophile" evidence="4">
    <location>
        <position position="59"/>
    </location>
</feature>
<dbReference type="RefSeq" id="WP_259047589.1">
    <property type="nucleotide sequence ID" value="NZ_JANTZQ010000003.1"/>
</dbReference>
<evidence type="ECO:0000313" key="7">
    <source>
        <dbReference type="EMBL" id="MCS3709485.1"/>
    </source>
</evidence>
<dbReference type="GO" id="GO:0016787">
    <property type="term" value="F:hydrolase activity"/>
    <property type="evidence" value="ECO:0007669"/>
    <property type="project" value="UniProtKB-UniRule"/>
</dbReference>
<name>A0A9X2Q3P0_9BACT</name>
<organism evidence="7 8">
    <name type="scientific">Salinibacter ruber</name>
    <dbReference type="NCBI Taxonomy" id="146919"/>
    <lineage>
        <taxon>Bacteria</taxon>
        <taxon>Pseudomonadati</taxon>
        <taxon>Rhodothermota</taxon>
        <taxon>Rhodothermia</taxon>
        <taxon>Rhodothermales</taxon>
        <taxon>Salinibacteraceae</taxon>
        <taxon>Salinibacter</taxon>
    </lineage>
</organism>
<feature type="active site" description="Proton acceptor" evidence="4">
    <location>
        <position position="218"/>
    </location>
</feature>
<keyword evidence="1 4" id="KW-0378">Hydrolase</keyword>
<dbReference type="InterPro" id="IPR050301">
    <property type="entry name" value="NTE"/>
</dbReference>
<comment type="caution">
    <text evidence="7">The sequence shown here is derived from an EMBL/GenBank/DDBJ whole genome shotgun (WGS) entry which is preliminary data.</text>
</comment>
<dbReference type="Gene3D" id="3.40.1090.10">
    <property type="entry name" value="Cytosolic phospholipase A2 catalytic domain"/>
    <property type="match status" value="1"/>
</dbReference>
<dbReference type="PANTHER" id="PTHR14226:SF57">
    <property type="entry name" value="BLR7027 PROTEIN"/>
    <property type="match status" value="1"/>
</dbReference>
<dbReference type="GO" id="GO:0016042">
    <property type="term" value="P:lipid catabolic process"/>
    <property type="evidence" value="ECO:0007669"/>
    <property type="project" value="UniProtKB-UniRule"/>
</dbReference>
<proteinExistence type="predicted"/>
<keyword evidence="3 4" id="KW-0443">Lipid metabolism</keyword>
<evidence type="ECO:0000256" key="3">
    <source>
        <dbReference type="ARBA" id="ARBA00023098"/>
    </source>
</evidence>
<dbReference type="AlphaFoldDB" id="A0A9X2Q3P0"/>
<keyword evidence="2 4" id="KW-0442">Lipid degradation</keyword>
<feature type="short sequence motif" description="GXSXG" evidence="4">
    <location>
        <begin position="57"/>
        <end position="61"/>
    </location>
</feature>
<dbReference type="SUPFAM" id="SSF52151">
    <property type="entry name" value="FabD/lysophospholipase-like"/>
    <property type="match status" value="1"/>
</dbReference>
<dbReference type="Pfam" id="PF01734">
    <property type="entry name" value="Patatin"/>
    <property type="match status" value="1"/>
</dbReference>
<dbReference type="Proteomes" id="UP001155057">
    <property type="component" value="Unassembled WGS sequence"/>
</dbReference>
<evidence type="ECO:0000256" key="5">
    <source>
        <dbReference type="SAM" id="MobiDB-lite"/>
    </source>
</evidence>
<evidence type="ECO:0000256" key="2">
    <source>
        <dbReference type="ARBA" id="ARBA00022963"/>
    </source>
</evidence>
<protein>
    <submittedName>
        <fullName evidence="7">NTE family protein</fullName>
    </submittedName>
</protein>
<dbReference type="InterPro" id="IPR016035">
    <property type="entry name" value="Acyl_Trfase/lysoPLipase"/>
</dbReference>
<dbReference type="PROSITE" id="PS51635">
    <property type="entry name" value="PNPLA"/>
    <property type="match status" value="1"/>
</dbReference>
<evidence type="ECO:0000259" key="6">
    <source>
        <dbReference type="PROSITE" id="PS51635"/>
    </source>
</evidence>
<accession>A0A9X2Q3P0</accession>
<comment type="caution">
    <text evidence="4">Lacks conserved residue(s) required for the propagation of feature annotation.</text>
</comment>
<evidence type="ECO:0000313" key="8">
    <source>
        <dbReference type="Proteomes" id="UP001155057"/>
    </source>
</evidence>
<reference evidence="7" key="1">
    <citation type="submission" date="2022-08" db="EMBL/GenBank/DDBJ databases">
        <title>Genomic Encyclopedia of Type Strains, Phase V (KMG-V): Genome sequencing to study the core and pangenomes of soil and plant-associated prokaryotes.</title>
        <authorList>
            <person name="Whitman W."/>
        </authorList>
    </citation>
    <scope>NUCLEOTIDE SEQUENCE</scope>
    <source>
        <strain evidence="7">SP3049</strain>
    </source>
</reference>
<evidence type="ECO:0000256" key="1">
    <source>
        <dbReference type="ARBA" id="ARBA00022801"/>
    </source>
</evidence>
<feature type="domain" description="PNPLA" evidence="6">
    <location>
        <begin position="24"/>
        <end position="231"/>
    </location>
</feature>
<dbReference type="InterPro" id="IPR002641">
    <property type="entry name" value="PNPLA_dom"/>
</dbReference>
<evidence type="ECO:0000256" key="4">
    <source>
        <dbReference type="PROSITE-ProRule" id="PRU01161"/>
    </source>
</evidence>